<dbReference type="FunFam" id="1.10.1580.10:FF:000007">
    <property type="entry name" value="Mitochondrial GTPase 1"/>
    <property type="match status" value="1"/>
</dbReference>
<feature type="region of interest" description="Disordered" evidence="7">
    <location>
        <begin position="1"/>
        <end position="26"/>
    </location>
</feature>
<organism evidence="9 10">
    <name type="scientific">Sphenostylis stenocarpa</name>
    <dbReference type="NCBI Taxonomy" id="92480"/>
    <lineage>
        <taxon>Eukaryota</taxon>
        <taxon>Viridiplantae</taxon>
        <taxon>Streptophyta</taxon>
        <taxon>Embryophyta</taxon>
        <taxon>Tracheophyta</taxon>
        <taxon>Spermatophyta</taxon>
        <taxon>Magnoliopsida</taxon>
        <taxon>eudicotyledons</taxon>
        <taxon>Gunneridae</taxon>
        <taxon>Pentapetalae</taxon>
        <taxon>rosids</taxon>
        <taxon>fabids</taxon>
        <taxon>Fabales</taxon>
        <taxon>Fabaceae</taxon>
        <taxon>Papilionoideae</taxon>
        <taxon>50 kb inversion clade</taxon>
        <taxon>NPAAA clade</taxon>
        <taxon>indigoferoid/millettioid clade</taxon>
        <taxon>Phaseoleae</taxon>
        <taxon>Sphenostylis</taxon>
    </lineage>
</organism>
<dbReference type="InterPro" id="IPR000225">
    <property type="entry name" value="Armadillo"/>
</dbReference>
<dbReference type="NCBIfam" id="TIGR03596">
    <property type="entry name" value="GTPase_YlqF"/>
    <property type="match status" value="1"/>
</dbReference>
<dbReference type="SMART" id="SM00185">
    <property type="entry name" value="ARM"/>
    <property type="match status" value="17"/>
</dbReference>
<evidence type="ECO:0000313" key="10">
    <source>
        <dbReference type="Proteomes" id="UP001189624"/>
    </source>
</evidence>
<evidence type="ECO:0000256" key="7">
    <source>
        <dbReference type="SAM" id="MobiDB-lite"/>
    </source>
</evidence>
<keyword evidence="4" id="KW-0547">Nucleotide-binding</keyword>
<dbReference type="SUPFAM" id="SSF48371">
    <property type="entry name" value="ARM repeat"/>
    <property type="match status" value="4"/>
</dbReference>
<dbReference type="PROSITE" id="PS50097">
    <property type="entry name" value="BTB"/>
    <property type="match status" value="2"/>
</dbReference>
<evidence type="ECO:0000256" key="4">
    <source>
        <dbReference type="ARBA" id="ARBA00022741"/>
    </source>
</evidence>
<feature type="repeat" description="ARM" evidence="6">
    <location>
        <begin position="839"/>
        <end position="881"/>
    </location>
</feature>
<dbReference type="SUPFAM" id="SSF54695">
    <property type="entry name" value="POZ domain"/>
    <property type="match status" value="2"/>
</dbReference>
<feature type="repeat" description="ARM" evidence="6">
    <location>
        <begin position="797"/>
        <end position="832"/>
    </location>
</feature>
<dbReference type="Pfam" id="PF00651">
    <property type="entry name" value="BTB"/>
    <property type="match status" value="2"/>
</dbReference>
<dbReference type="PANTHER" id="PTHR46710:SF11">
    <property type="entry name" value="ARMADILLO BTB ARABIDOPSIS PROTEIN 1"/>
    <property type="match status" value="1"/>
</dbReference>
<accession>A0AA86RR96</accession>
<dbReference type="SMART" id="SM00225">
    <property type="entry name" value="BTB"/>
    <property type="match status" value="2"/>
</dbReference>
<dbReference type="SMART" id="SM00567">
    <property type="entry name" value="EZ_HEAT"/>
    <property type="match status" value="4"/>
</dbReference>
<dbReference type="InterPro" id="IPR000210">
    <property type="entry name" value="BTB/POZ_dom"/>
</dbReference>
<dbReference type="InterPro" id="IPR016024">
    <property type="entry name" value="ARM-type_fold"/>
</dbReference>
<dbReference type="Pfam" id="PF00514">
    <property type="entry name" value="Arm"/>
    <property type="match status" value="5"/>
</dbReference>
<dbReference type="Gene3D" id="3.30.710.10">
    <property type="entry name" value="Potassium Channel Kv1.1, Chain A"/>
    <property type="match status" value="2"/>
</dbReference>
<feature type="repeat" description="ARM" evidence="6">
    <location>
        <begin position="379"/>
        <end position="421"/>
    </location>
</feature>
<dbReference type="InterPro" id="IPR044282">
    <property type="entry name" value="ABAP1/ARIA"/>
</dbReference>
<evidence type="ECO:0000256" key="2">
    <source>
        <dbReference type="ARBA" id="ARBA00004906"/>
    </source>
</evidence>
<dbReference type="InterPro" id="IPR004155">
    <property type="entry name" value="PBS_lyase_HEAT"/>
</dbReference>
<keyword evidence="10" id="KW-1185">Reference proteome</keyword>
<dbReference type="InterPro" id="IPR011333">
    <property type="entry name" value="SKP1/BTB/POZ_sf"/>
</dbReference>
<gene>
    <name evidence="9" type="ORF">AYBTSS11_LOCUS3277</name>
</gene>
<dbReference type="Pfam" id="PF01926">
    <property type="entry name" value="MMR_HSR1"/>
    <property type="match status" value="1"/>
</dbReference>
<dbReference type="InterPro" id="IPR011989">
    <property type="entry name" value="ARM-like"/>
</dbReference>
<feature type="domain" description="BTB" evidence="8">
    <location>
        <begin position="1153"/>
        <end position="1219"/>
    </location>
</feature>
<feature type="repeat" description="ARM" evidence="6">
    <location>
        <begin position="212"/>
        <end position="247"/>
    </location>
</feature>
<comment type="subcellular location">
    <subcellularLocation>
        <location evidence="1">Endomembrane system</location>
        <topology evidence="1">Peripheral membrane protein</topology>
    </subcellularLocation>
</comment>
<dbReference type="Gene3D" id="3.40.50.300">
    <property type="entry name" value="P-loop containing nucleotide triphosphate hydrolases"/>
    <property type="match status" value="1"/>
</dbReference>
<protein>
    <recommendedName>
        <fullName evidence="8">BTB domain-containing protein</fullName>
    </recommendedName>
</protein>
<feature type="repeat" description="ARM" evidence="6">
    <location>
        <begin position="338"/>
        <end position="380"/>
    </location>
</feature>
<dbReference type="InterPro" id="IPR006073">
    <property type="entry name" value="GTP-bd"/>
</dbReference>
<dbReference type="Gramene" id="rna-AYBTSS11_LOCUS3277">
    <property type="protein sequence ID" value="CAJ1905136.1"/>
    <property type="gene ID" value="gene-AYBTSS11_LOCUS3277"/>
</dbReference>
<dbReference type="Gene3D" id="1.10.1580.10">
    <property type="match status" value="1"/>
</dbReference>
<dbReference type="Gene3D" id="1.25.10.10">
    <property type="entry name" value="Leucine-rich Repeat Variant"/>
    <property type="match status" value="6"/>
</dbReference>
<name>A0AA86RR96_9FABA</name>
<reference evidence="9" key="1">
    <citation type="submission" date="2023-10" db="EMBL/GenBank/DDBJ databases">
        <authorList>
            <person name="Domelevo Entfellner J.-B."/>
        </authorList>
    </citation>
    <scope>NUCLEOTIDE SEQUENCE</scope>
</reference>
<dbReference type="PROSITE" id="PS50176">
    <property type="entry name" value="ARM_REPEAT"/>
    <property type="match status" value="7"/>
</dbReference>
<feature type="repeat" description="ARM" evidence="6">
    <location>
        <begin position="923"/>
        <end position="965"/>
    </location>
</feature>
<proteinExistence type="predicted"/>
<evidence type="ECO:0000256" key="3">
    <source>
        <dbReference type="ARBA" id="ARBA00022737"/>
    </source>
</evidence>
<keyword evidence="5" id="KW-0342">GTP-binding</keyword>
<dbReference type="GO" id="GO:0012505">
    <property type="term" value="C:endomembrane system"/>
    <property type="evidence" value="ECO:0007669"/>
    <property type="project" value="UniProtKB-SubCell"/>
</dbReference>
<feature type="compositionally biased region" description="Polar residues" evidence="7">
    <location>
        <begin position="11"/>
        <end position="26"/>
    </location>
</feature>
<dbReference type="SUPFAM" id="SSF52540">
    <property type="entry name" value="P-loop containing nucleoside triphosphate hydrolases"/>
    <property type="match status" value="1"/>
</dbReference>
<evidence type="ECO:0000256" key="1">
    <source>
        <dbReference type="ARBA" id="ARBA00004184"/>
    </source>
</evidence>
<feature type="repeat" description="ARM" evidence="6">
    <location>
        <begin position="964"/>
        <end position="1006"/>
    </location>
</feature>
<feature type="domain" description="BTB" evidence="8">
    <location>
        <begin position="535"/>
        <end position="601"/>
    </location>
</feature>
<dbReference type="PANTHER" id="PTHR46710">
    <property type="entry name" value="ARM REPEAT PROTEIN INTERACTING WITH ABF2"/>
    <property type="match status" value="1"/>
</dbReference>
<keyword evidence="3" id="KW-0677">Repeat</keyword>
<evidence type="ECO:0000259" key="8">
    <source>
        <dbReference type="PROSITE" id="PS50097"/>
    </source>
</evidence>
<dbReference type="FunFam" id="3.40.50.300:FF:001189">
    <property type="entry name" value="DAR GTPase 3 chloroplastic"/>
    <property type="match status" value="1"/>
</dbReference>
<comment type="pathway">
    <text evidence="2">Protein modification; protein ubiquitination.</text>
</comment>
<dbReference type="CDD" id="cd01856">
    <property type="entry name" value="YlqF"/>
    <property type="match status" value="1"/>
</dbReference>
<evidence type="ECO:0000256" key="6">
    <source>
        <dbReference type="PROSITE-ProRule" id="PRU00259"/>
    </source>
</evidence>
<dbReference type="GO" id="GO:0005525">
    <property type="term" value="F:GTP binding"/>
    <property type="evidence" value="ECO:0007669"/>
    <property type="project" value="UniProtKB-KW"/>
</dbReference>
<dbReference type="InterPro" id="IPR019991">
    <property type="entry name" value="GTP-bd_ribosome_bgen"/>
</dbReference>
<evidence type="ECO:0000313" key="9">
    <source>
        <dbReference type="EMBL" id="CAJ1905136.1"/>
    </source>
</evidence>
<sequence length="1690" mass="187561">MAANEVRGMSFGNSLETSLLSPPTGLTSARSLKRKLQGDLTQDQTDSEAEILQQVSLLNSTLLSSAPDCATIKNAIHSLSVFAGNEELVDTILNCGAIPALMRHLPLPDARKDDSNEAYALEDDNDGVTEHDQFEVVTGCTILLQLLAIKQAYIRELIVRSGALPCLVNSLKRHKISTISRPLVELLKRAADAITTLAHENTDIKTYVRMEGGIPPIVELLEFNDIKVQRAAARTLRTLAFKNDGNRNEIVECNALPNLVLMLGSEDSKLHCEALFVIGNLIHSSPNTRKDVLLAGALQPVICSLSSSCSESRREAARLLGQFTTTDSDCKVHISQRGAIPPLVDMLKSPDAELQEMSAFALGRLAQDSHNQAGIAQSGGVEPLLKLLDSNNAPVQQKAVFVLYGLANNEDNVVCIIKADGFQRLKDGNFDNQVLKHLLHLMCYPEEGVQRRVAIVLAYLCSPRDSKTIFIDNNGLNLLLDILKSPNVKQMGDASAALLRLAAKTHSSVISHLEITTPSSQIYWGEEYVNNPKLSDVTFLVEGRSFYAHKDCLVSSDIFRAMFDGSYREGEAKYVAIPNIKWDVFELMMRFIYTGTIDVNLDIAQDLLKVADQYLLDDLKRDCECAIVQVLSPGASLYTRVTYVLINFTNQVSSSGLVSLLHSAASDFDTVKRTMYNLSVLAQNEDLADTFLDCGVAHALARHLQLPDYSGHGVTELDKFDVAKRCALIIEFLAIKQEYQELIVRAGVLPCLVECLKRHKICTTSQQLCNLLRRAADAITSLAHEHTDIKTCVRMEGGIPPLVELLEWNDIKVQRAAARALRTLAFKNDGNKNQIVECDALPTLVLMLGSEDSKIHYEAIGVIGNLVHSSPNIKKDVLLAGALQPVICSLSSFCSESRREAALLLGQFATTDSDCKAHIAQRGAIPPLVDMLKSADAELQEMSSFALGRLAQDSHNQAGIAQSGGIEPLLQLLDSNIAPVQQNAVFALYGIADNEDNAVYIIKADGFQRLKAGNFENQWVFLSLSLNWQQTVECAVKTLKRLEEKIQGRVLKHLIRLMCYSEEMVQRRVVIALAYLCSPRDSKAIFIDNKGLNLLLDILKSPNTKQMGDASAALHQLAAKAHSSVVSLLERVPSSPSPQMSLGKEYVNNAKLSDVTFVVEGRSFYAHRVCLVSSDIFRAMFDGNYREREAEHIVIPNIKWDVFELMMRFIYTGTVDVNVDVAKDLLRAADQYLLDGLKHICEKAIVKEISVENVAPLYKISEDFNATRLRHACILFMMEKFDQLRFEPWFRPLSHTTVMSVQLSGLWVPNSPPIPPQFVSNRGRFSASALSSQSPTIQATLFTQLSIFFQYTFTSRDYILWPLLFIIGVGGPSWRDNGYGNPNDNLFDGSQGESDHWSDLDSDLYHWTKTLRPVQWFPGHIAKAEKELKEQLRLMDVVIEVRDGRIPISTSHPQMDLWLGNRKRILVLNREDMISTADRNAWADYFTRNGTKAVFSNGKLGMGTMKLGRLAKELAADVNIKRRAKGLLPRAVRAGIVGYPNVGKSSLINRLLKRRMCPAAPRPGVTRELRWVRFGKDLELLDSPGILPMRISDQSAAIKLAICDDIGERSYDVADVGAILVQMLTKLPTVGGDTLRKRYKIDVDSQCGKMFIEKLAVRVFNGDVNQAAFRVLADFRKGKFGWTALERPSR</sequence>
<dbReference type="InterPro" id="IPR027417">
    <property type="entry name" value="P-loop_NTPase"/>
</dbReference>
<evidence type="ECO:0000256" key="5">
    <source>
        <dbReference type="ARBA" id="ARBA00023134"/>
    </source>
</evidence>
<dbReference type="Proteomes" id="UP001189624">
    <property type="component" value="Chromosome 1"/>
</dbReference>
<dbReference type="EMBL" id="OY731398">
    <property type="protein sequence ID" value="CAJ1905136.1"/>
    <property type="molecule type" value="Genomic_DNA"/>
</dbReference>
<dbReference type="InterPro" id="IPR023179">
    <property type="entry name" value="GTP-bd_ortho_bundle_sf"/>
</dbReference>